<dbReference type="EMBL" id="CP140154">
    <property type="protein sequence ID" value="WQG91750.1"/>
    <property type="molecule type" value="Genomic_DNA"/>
</dbReference>
<evidence type="ECO:0000256" key="1">
    <source>
        <dbReference type="SAM" id="SignalP"/>
    </source>
</evidence>
<dbReference type="Proteomes" id="UP001326715">
    <property type="component" value="Chromosome"/>
</dbReference>
<accession>A0ABZ0XMV2</accession>
<dbReference type="SUPFAM" id="SSF53649">
    <property type="entry name" value="Alkaline phosphatase-like"/>
    <property type="match status" value="1"/>
</dbReference>
<keyword evidence="1" id="KW-0732">Signal</keyword>
<dbReference type="CDD" id="cd16018">
    <property type="entry name" value="Enpp"/>
    <property type="match status" value="1"/>
</dbReference>
<evidence type="ECO:0000313" key="3">
    <source>
        <dbReference type="Proteomes" id="UP001326715"/>
    </source>
</evidence>
<evidence type="ECO:0000313" key="2">
    <source>
        <dbReference type="EMBL" id="WQG91750.1"/>
    </source>
</evidence>
<dbReference type="PANTHER" id="PTHR10151">
    <property type="entry name" value="ECTONUCLEOTIDE PYROPHOSPHATASE/PHOSPHODIESTERASE"/>
    <property type="match status" value="1"/>
</dbReference>
<dbReference type="InterPro" id="IPR017850">
    <property type="entry name" value="Alkaline_phosphatase_core_sf"/>
</dbReference>
<feature type="signal peptide" evidence="1">
    <location>
        <begin position="1"/>
        <end position="19"/>
    </location>
</feature>
<name>A0ABZ0XMV2_9BACT</name>
<keyword evidence="3" id="KW-1185">Reference proteome</keyword>
<reference evidence="2 3" key="1">
    <citation type="submission" date="2023-11" db="EMBL/GenBank/DDBJ databases">
        <title>MicrobeMod: A computational toolkit for identifying prokaryotic methylation and restriction-modification with nanopore sequencing.</title>
        <authorList>
            <person name="Crits-Christoph A."/>
            <person name="Kang S.C."/>
            <person name="Lee H."/>
            <person name="Ostrov N."/>
        </authorList>
    </citation>
    <scope>NUCLEOTIDE SEQUENCE [LARGE SCALE GENOMIC DNA]</scope>
    <source>
        <strain evidence="2 3">ATCC 23090</strain>
    </source>
</reference>
<gene>
    <name evidence="2" type="ORF">SR876_09555</name>
</gene>
<dbReference type="Gene3D" id="3.40.720.10">
    <property type="entry name" value="Alkaline Phosphatase, subunit A"/>
    <property type="match status" value="1"/>
</dbReference>
<dbReference type="InterPro" id="IPR002591">
    <property type="entry name" value="Phosphodiest/P_Trfase"/>
</dbReference>
<feature type="chain" id="PRO_5046488449" evidence="1">
    <location>
        <begin position="20"/>
        <end position="445"/>
    </location>
</feature>
<dbReference type="RefSeq" id="WP_322518540.1">
    <property type="nucleotide sequence ID" value="NZ_CP140154.1"/>
</dbReference>
<proteinExistence type="predicted"/>
<dbReference type="Pfam" id="PF01663">
    <property type="entry name" value="Phosphodiest"/>
    <property type="match status" value="1"/>
</dbReference>
<sequence length="445" mass="48196">MKKLILSFAIILCGYQLMAQQVKYVVLVSVDGFRPDFYMDASWPAPTMQQMMHDGVYAEGVRGIFPTVTYPSHTTLITGVMPAKHGIVYNTPFDPNGLNSTWFKYARQVKAETLWEAAHKAGLKTAAVSWPVTVGADIDWNIPETWLEKQPGDRRTATSQDATPKGLFEEIQANATGQLEANDMDLHYLSMNENLGRMTAYLIRRYKPNLVAVHLPNTDEFEHLEGREGPGVRKAVAAADRAIGGIIEALKKAGIKDSTAVIITGDHGFVDTHSSLAPNVWLAQNGLQGKTADRGNWKATFHASGGSAFLHLKDPKDTKTLEQVKAILAGLPATLQKLFRVIDKATIDRMEADPEAVLALTGEQGISFNNDADGPLLKPAKGGAHGYFPDFKEIRTGFVAAGAGLGSGVVLPEIGLEDVAPLVARLLGIELNQAEGLVYPGALKK</sequence>
<protein>
    <submittedName>
        <fullName evidence="2">Ectonucleotide pyrophosphatase/phosphodiesterase</fullName>
    </submittedName>
</protein>
<dbReference type="PANTHER" id="PTHR10151:SF120">
    <property type="entry name" value="BIS(5'-ADENOSYL)-TRIPHOSPHATASE"/>
    <property type="match status" value="1"/>
</dbReference>
<organism evidence="2 3">
    <name type="scientific">Chitinophaga sancti</name>
    <dbReference type="NCBI Taxonomy" id="1004"/>
    <lineage>
        <taxon>Bacteria</taxon>
        <taxon>Pseudomonadati</taxon>
        <taxon>Bacteroidota</taxon>
        <taxon>Chitinophagia</taxon>
        <taxon>Chitinophagales</taxon>
        <taxon>Chitinophagaceae</taxon>
        <taxon>Chitinophaga</taxon>
    </lineage>
</organism>